<dbReference type="Proteomes" id="UP000027442">
    <property type="component" value="Unassembled WGS sequence"/>
</dbReference>
<evidence type="ECO:0000313" key="1">
    <source>
        <dbReference type="EMBL" id="KDR50759.1"/>
    </source>
</evidence>
<protein>
    <submittedName>
        <fullName evidence="1">Uncharacterized protein</fullName>
    </submittedName>
</protein>
<accession>A0A069QFI9</accession>
<gene>
    <name evidence="1" type="ORF">HMPREF1991_03201</name>
</gene>
<evidence type="ECO:0000313" key="2">
    <source>
        <dbReference type="Proteomes" id="UP000027442"/>
    </source>
</evidence>
<proteinExistence type="predicted"/>
<dbReference type="HOGENOM" id="CLU_3139160_0_0_10"/>
<reference evidence="1 2" key="1">
    <citation type="submission" date="2013-08" db="EMBL/GenBank/DDBJ databases">
        <authorList>
            <person name="Weinstock G."/>
            <person name="Sodergren E."/>
            <person name="Wylie T."/>
            <person name="Fulton L."/>
            <person name="Fulton R."/>
            <person name="Fronick C."/>
            <person name="O'Laughlin M."/>
            <person name="Godfrey J."/>
            <person name="Miner T."/>
            <person name="Herter B."/>
            <person name="Appelbaum E."/>
            <person name="Cordes M."/>
            <person name="Lek S."/>
            <person name="Wollam A."/>
            <person name="Pepin K.H."/>
            <person name="Palsikar V.B."/>
            <person name="Mitreva M."/>
            <person name="Wilson R.K."/>
        </authorList>
    </citation>
    <scope>NUCLEOTIDE SEQUENCE [LARGE SCALE GENOMIC DNA]</scope>
    <source>
        <strain evidence="1 2">ATCC 15930</strain>
    </source>
</reference>
<dbReference type="EMBL" id="JNGW01000140">
    <property type="protein sequence ID" value="KDR50759.1"/>
    <property type="molecule type" value="Genomic_DNA"/>
</dbReference>
<keyword evidence="2" id="KW-1185">Reference proteome</keyword>
<organism evidence="1 2">
    <name type="scientific">Hoylesella loescheii DSM 19665 = JCM 12249 = ATCC 15930</name>
    <dbReference type="NCBI Taxonomy" id="1122985"/>
    <lineage>
        <taxon>Bacteria</taxon>
        <taxon>Pseudomonadati</taxon>
        <taxon>Bacteroidota</taxon>
        <taxon>Bacteroidia</taxon>
        <taxon>Bacteroidales</taxon>
        <taxon>Prevotellaceae</taxon>
        <taxon>Hoylesella</taxon>
    </lineage>
</organism>
<name>A0A069QFI9_HOYLO</name>
<dbReference type="AlphaFoldDB" id="A0A069QFI9"/>
<dbReference type="PATRIC" id="fig|1122985.7.peg.3316"/>
<sequence length="49" mass="5795">MCIFQNAYGDGTNIVTRQKVYQMRIMQIERQREDHYANIKYDGILLGKA</sequence>
<comment type="caution">
    <text evidence="1">The sequence shown here is derived from an EMBL/GenBank/DDBJ whole genome shotgun (WGS) entry which is preliminary data.</text>
</comment>